<feature type="compositionally biased region" description="Acidic residues" evidence="1">
    <location>
        <begin position="288"/>
        <end position="305"/>
    </location>
</feature>
<evidence type="ECO:0000313" key="3">
    <source>
        <dbReference type="EMBL" id="WVN88657.1"/>
    </source>
</evidence>
<dbReference type="GeneID" id="91088078"/>
<dbReference type="AlphaFoldDB" id="A0AAJ8JUF6"/>
<dbReference type="PANTHER" id="PTHR28083:SF1">
    <property type="entry name" value="GOOD FOR FULL DBP5 ACTIVITY PROTEIN 2"/>
    <property type="match status" value="1"/>
</dbReference>
<dbReference type="Pfam" id="PF21762">
    <property type="entry name" value="DEDDh_C"/>
    <property type="match status" value="1"/>
</dbReference>
<dbReference type="RefSeq" id="XP_066069357.1">
    <property type="nucleotide sequence ID" value="XM_066213260.1"/>
</dbReference>
<reference evidence="3" key="1">
    <citation type="submission" date="2016-06" db="EMBL/GenBank/DDBJ databases">
        <authorList>
            <person name="Cuomo C."/>
            <person name="Litvintseva A."/>
            <person name="Heitman J."/>
            <person name="Chen Y."/>
            <person name="Sun S."/>
            <person name="Springer D."/>
            <person name="Dromer F."/>
            <person name="Young S."/>
            <person name="Zeng Q."/>
            <person name="Chapman S."/>
            <person name="Gujja S."/>
            <person name="Saif S."/>
            <person name="Birren B."/>
        </authorList>
    </citation>
    <scope>NUCLEOTIDE SEQUENCE</scope>
    <source>
        <strain evidence="3">CBS 7841</strain>
    </source>
</reference>
<feature type="domain" description="Gfd2/YDR514C-like C-terminal" evidence="2">
    <location>
        <begin position="408"/>
        <end position="542"/>
    </location>
</feature>
<feature type="compositionally biased region" description="Basic and acidic residues" evidence="1">
    <location>
        <begin position="248"/>
        <end position="279"/>
    </location>
</feature>
<dbReference type="KEGG" id="cdep:91088078"/>
<evidence type="ECO:0000256" key="1">
    <source>
        <dbReference type="SAM" id="MobiDB-lite"/>
    </source>
</evidence>
<reference evidence="3" key="3">
    <citation type="submission" date="2024-01" db="EMBL/GenBank/DDBJ databases">
        <authorList>
            <person name="Coelho M.A."/>
            <person name="David-Palma M."/>
            <person name="Shea T."/>
            <person name="Sun S."/>
            <person name="Cuomo C.A."/>
            <person name="Heitman J."/>
        </authorList>
    </citation>
    <scope>NUCLEOTIDE SEQUENCE</scope>
    <source>
        <strain evidence="3">CBS 7841</strain>
    </source>
</reference>
<feature type="region of interest" description="Disordered" evidence="1">
    <location>
        <begin position="314"/>
        <end position="333"/>
    </location>
</feature>
<dbReference type="GO" id="GO:0005634">
    <property type="term" value="C:nucleus"/>
    <property type="evidence" value="ECO:0007669"/>
    <property type="project" value="TreeGrafter"/>
</dbReference>
<reference evidence="3" key="2">
    <citation type="journal article" date="2022" name="Elife">
        <title>Obligate sexual reproduction of a homothallic fungus closely related to the Cryptococcus pathogenic species complex.</title>
        <authorList>
            <person name="Passer A.R."/>
            <person name="Clancey S.A."/>
            <person name="Shea T."/>
            <person name="David-Palma M."/>
            <person name="Averette A.F."/>
            <person name="Boekhout T."/>
            <person name="Porcel B.M."/>
            <person name="Nowrousian M."/>
            <person name="Cuomo C.A."/>
            <person name="Sun S."/>
            <person name="Heitman J."/>
            <person name="Coelho M.A."/>
        </authorList>
    </citation>
    <scope>NUCLEOTIDE SEQUENCE</scope>
    <source>
        <strain evidence="3">CBS 7841</strain>
    </source>
</reference>
<feature type="region of interest" description="Disordered" evidence="1">
    <location>
        <begin position="248"/>
        <end position="305"/>
    </location>
</feature>
<dbReference type="PANTHER" id="PTHR28083">
    <property type="entry name" value="GOOD FOR FULL DBP5 ACTIVITY PROTEIN 2"/>
    <property type="match status" value="1"/>
</dbReference>
<evidence type="ECO:0000313" key="4">
    <source>
        <dbReference type="Proteomes" id="UP000094043"/>
    </source>
</evidence>
<proteinExistence type="predicted"/>
<name>A0AAJ8JUF6_9TREE</name>
<keyword evidence="4" id="KW-1185">Reference proteome</keyword>
<dbReference type="InterPro" id="IPR040151">
    <property type="entry name" value="Gfd2/YDR514C-like"/>
</dbReference>
<sequence>MDSIYPDLSVRITSKKGLVLVKDAYMRQIDVMHQWPNSLNPWQAAAIQSLMSNSALYDPAHPLHLGQPGITLYLGYDKSNRPRLLFHLRQVEYIQYYIHTMRLSTPSWIRYNLRRSELIANGSKDALKELEGLVEPSLKDGEDDWIPIPDMVLPANLFLNIEKITIPTAFHLTKIQKQLDKDTKTSERHERTGLPPPEFDKKRFDNILAMVPPPVDEAAERLKEKQRKEQEQAHRQAKINMILQTIEEDRSTQEQNDKEKEHKKQEHEEQEEPDRREGEETQIIEPKYDEDDSQDEEGGEEKEEDIAERLASLNFSQDENGNPLILPPSASLEGTDENITFPLTEDSEIIQHDVAGRYHYLCQQALITAAEGGFLNSTPQKEIKSIIDDKDDGDSEAKLPRETGRSCFIALNVTRWEEDPSVVLEVGWSALFFQEKMGWGVRQAKNEEQKNPEYEEMRDHGHIIVQDYYLDKRNEKTCSDYRDAYDFGQTIPIRRSELKQTIKSKLQDIWKKAGRGPIFVVTHTVSGIEENFSDIGVDVATDNVKFQPDMWEVPPHMAAAGCNSLFLINTAILFDGIENIRPLAAPTTFSTGLIPRRSEKSLQHIAHLIFGNDEQKLPRRCGNAGNGAFYTLEVFLSIMTSQPLPELRQSFQSDCCFRSLSTFGEVTSDEGKNIPEDSHEFVFAGPRNGQMTIEVAQKPDQGYHYEELFRSLGYKMVDSDESVEVSNDDYIESDMIGGVVYEDDEGNLVDIDYTSSAEKNLEQGTAGRR</sequence>
<accession>A0AAJ8JUF6</accession>
<protein>
    <recommendedName>
        <fullName evidence="2">Gfd2/YDR514C-like C-terminal domain-containing protein</fullName>
    </recommendedName>
</protein>
<evidence type="ECO:0000259" key="2">
    <source>
        <dbReference type="Pfam" id="PF21762"/>
    </source>
</evidence>
<feature type="region of interest" description="Disordered" evidence="1">
    <location>
        <begin position="178"/>
        <end position="201"/>
    </location>
</feature>
<dbReference type="Proteomes" id="UP000094043">
    <property type="component" value="Chromosome 4"/>
</dbReference>
<organism evidence="3 4">
    <name type="scientific">Cryptococcus depauperatus CBS 7841</name>
    <dbReference type="NCBI Taxonomy" id="1295531"/>
    <lineage>
        <taxon>Eukaryota</taxon>
        <taxon>Fungi</taxon>
        <taxon>Dikarya</taxon>
        <taxon>Basidiomycota</taxon>
        <taxon>Agaricomycotina</taxon>
        <taxon>Tremellomycetes</taxon>
        <taxon>Tremellales</taxon>
        <taxon>Cryptococcaceae</taxon>
        <taxon>Cryptococcus</taxon>
    </lineage>
</organism>
<dbReference type="EMBL" id="CP143787">
    <property type="protein sequence ID" value="WVN88657.1"/>
    <property type="molecule type" value="Genomic_DNA"/>
</dbReference>
<dbReference type="InterPro" id="IPR048519">
    <property type="entry name" value="Gfd2/YDR514C-like_C"/>
</dbReference>
<gene>
    <name evidence="3" type="ORF">L203_103868</name>
</gene>